<dbReference type="InterPro" id="IPR036390">
    <property type="entry name" value="WH_DNA-bd_sf"/>
</dbReference>
<dbReference type="Pfam" id="PF01047">
    <property type="entry name" value="MarR"/>
    <property type="match status" value="1"/>
</dbReference>
<organism evidence="2 3">
    <name type="scientific">Pilimelia anulata</name>
    <dbReference type="NCBI Taxonomy" id="53371"/>
    <lineage>
        <taxon>Bacteria</taxon>
        <taxon>Bacillati</taxon>
        <taxon>Actinomycetota</taxon>
        <taxon>Actinomycetes</taxon>
        <taxon>Micromonosporales</taxon>
        <taxon>Micromonosporaceae</taxon>
        <taxon>Pilimelia</taxon>
    </lineage>
</organism>
<feature type="domain" description="HTH marR-type" evidence="1">
    <location>
        <begin position="1"/>
        <end position="137"/>
    </location>
</feature>
<name>A0A8J3B8N7_9ACTN</name>
<dbReference type="SUPFAM" id="SSF46785">
    <property type="entry name" value="Winged helix' DNA-binding domain"/>
    <property type="match status" value="1"/>
</dbReference>
<dbReference type="PANTHER" id="PTHR39515:SF2">
    <property type="entry name" value="HTH-TYPE TRANSCRIPTIONAL REGULATOR RV0880"/>
    <property type="match status" value="1"/>
</dbReference>
<dbReference type="SMART" id="SM00347">
    <property type="entry name" value="HTH_MARR"/>
    <property type="match status" value="1"/>
</dbReference>
<comment type="caution">
    <text evidence="2">The sequence shown here is derived from an EMBL/GenBank/DDBJ whole genome shotgun (WGS) entry which is preliminary data.</text>
</comment>
<evidence type="ECO:0000313" key="3">
    <source>
        <dbReference type="Proteomes" id="UP000649739"/>
    </source>
</evidence>
<evidence type="ECO:0000313" key="2">
    <source>
        <dbReference type="EMBL" id="GGJ97252.1"/>
    </source>
</evidence>
<dbReference type="Gene3D" id="1.10.10.10">
    <property type="entry name" value="Winged helix-like DNA-binding domain superfamily/Winged helix DNA-binding domain"/>
    <property type="match status" value="1"/>
</dbReference>
<dbReference type="PROSITE" id="PS50995">
    <property type="entry name" value="HTH_MARR_2"/>
    <property type="match status" value="1"/>
</dbReference>
<dbReference type="InterPro" id="IPR036388">
    <property type="entry name" value="WH-like_DNA-bd_sf"/>
</dbReference>
<dbReference type="EMBL" id="BMQB01000006">
    <property type="protein sequence ID" value="GGJ97252.1"/>
    <property type="molecule type" value="Genomic_DNA"/>
</dbReference>
<proteinExistence type="predicted"/>
<dbReference type="AlphaFoldDB" id="A0A8J3B8N7"/>
<accession>A0A8J3B8N7</accession>
<dbReference type="Proteomes" id="UP000649739">
    <property type="component" value="Unassembled WGS sequence"/>
</dbReference>
<dbReference type="RefSeq" id="WP_229783898.1">
    <property type="nucleotide sequence ID" value="NZ_BMQB01000006.1"/>
</dbReference>
<dbReference type="InterPro" id="IPR052526">
    <property type="entry name" value="HTH-type_Bedaq_tolerance"/>
</dbReference>
<protein>
    <recommendedName>
        <fullName evidence="1">HTH marR-type domain-containing protein</fullName>
    </recommendedName>
</protein>
<reference evidence="2" key="1">
    <citation type="journal article" date="2014" name="Int. J. Syst. Evol. Microbiol.">
        <title>Complete genome sequence of Corynebacterium casei LMG S-19264T (=DSM 44701T), isolated from a smear-ripened cheese.</title>
        <authorList>
            <consortium name="US DOE Joint Genome Institute (JGI-PGF)"/>
            <person name="Walter F."/>
            <person name="Albersmeier A."/>
            <person name="Kalinowski J."/>
            <person name="Ruckert C."/>
        </authorList>
    </citation>
    <scope>NUCLEOTIDE SEQUENCE</scope>
    <source>
        <strain evidence="2">JCM 3090</strain>
    </source>
</reference>
<dbReference type="GO" id="GO:0003700">
    <property type="term" value="F:DNA-binding transcription factor activity"/>
    <property type="evidence" value="ECO:0007669"/>
    <property type="project" value="InterPro"/>
</dbReference>
<dbReference type="PANTHER" id="PTHR39515">
    <property type="entry name" value="CONSERVED PROTEIN"/>
    <property type="match status" value="1"/>
</dbReference>
<sequence length="146" mass="15205">MLPNAQNVDIGHLGTVLDGLLDLLRRAHAEPVSRATAGTLRRLAAHGPQRLSALAAAEGVTQPGMTQLVSRLERAGLAERVPDPADGRAVRVHLTPAGRAAVRRRRAERAAALRALLTTLPPADHDALSAALPALDRLARASAGPG</sequence>
<gene>
    <name evidence="2" type="ORF">GCM10010123_29070</name>
</gene>
<reference evidence="2" key="2">
    <citation type="submission" date="2020-09" db="EMBL/GenBank/DDBJ databases">
        <authorList>
            <person name="Sun Q."/>
            <person name="Ohkuma M."/>
        </authorList>
    </citation>
    <scope>NUCLEOTIDE SEQUENCE</scope>
    <source>
        <strain evidence="2">JCM 3090</strain>
    </source>
</reference>
<keyword evidence="3" id="KW-1185">Reference proteome</keyword>
<dbReference type="InterPro" id="IPR000835">
    <property type="entry name" value="HTH_MarR-typ"/>
</dbReference>
<evidence type="ECO:0000259" key="1">
    <source>
        <dbReference type="PROSITE" id="PS50995"/>
    </source>
</evidence>